<organism evidence="2 4">
    <name type="scientific">Xanthomonas fragariae</name>
    <dbReference type="NCBI Taxonomy" id="48664"/>
    <lineage>
        <taxon>Bacteria</taxon>
        <taxon>Pseudomonadati</taxon>
        <taxon>Pseudomonadota</taxon>
        <taxon>Gammaproteobacteria</taxon>
        <taxon>Lysobacterales</taxon>
        <taxon>Lysobacteraceae</taxon>
        <taxon>Xanthomonas</taxon>
    </lineage>
</organism>
<proteinExistence type="predicted"/>
<reference evidence="1 3" key="1">
    <citation type="submission" date="2017-05" db="EMBL/GenBank/DDBJ databases">
        <authorList>
            <person name="Blom J."/>
        </authorList>
    </citation>
    <scope>NUCLEOTIDE SEQUENCE [LARGE SCALE GENOMIC DNA]</scope>
    <source>
        <strain evidence="1">PD885</strain>
    </source>
</reference>
<dbReference type="Proteomes" id="UP000195953">
    <property type="component" value="Chromosome 1"/>
</dbReference>
<evidence type="ECO:0000313" key="1">
    <source>
        <dbReference type="EMBL" id="SMQ97883.1"/>
    </source>
</evidence>
<sequence length="54" mass="5812">MSIVSACSRDVPHIAIDGGKLPHTAGRVGAPNEQLRATVLDHLNAPRRLQQQQS</sequence>
<dbReference type="Proteomes" id="UP000195877">
    <property type="component" value="Chromosome 1"/>
</dbReference>
<evidence type="ECO:0000313" key="2">
    <source>
        <dbReference type="EMBL" id="SMR04652.1"/>
    </source>
</evidence>
<name>A0A1Y6HS39_9XANT</name>
<keyword evidence="3" id="KW-1185">Reference proteome</keyword>
<dbReference type="AlphaFoldDB" id="A0A1Y6HS39"/>
<evidence type="ECO:0000313" key="3">
    <source>
        <dbReference type="Proteomes" id="UP000195877"/>
    </source>
</evidence>
<accession>A0A1Y6HS39</accession>
<evidence type="ECO:0000313" key="4">
    <source>
        <dbReference type="Proteomes" id="UP000195953"/>
    </source>
</evidence>
<protein>
    <submittedName>
        <fullName evidence="2">Uncharacterized protein</fullName>
    </submittedName>
</protein>
<reference evidence="2 4" key="2">
    <citation type="submission" date="2017-05" db="EMBL/GenBank/DDBJ databases">
        <authorList>
            <person name="Song R."/>
            <person name="Chenine A.L."/>
            <person name="Ruprecht R.M."/>
        </authorList>
    </citation>
    <scope>NUCLEOTIDE SEQUENCE [LARGE SCALE GENOMIC DNA]</scope>
    <source>
        <strain evidence="2">PD5205</strain>
    </source>
</reference>
<dbReference type="RefSeq" id="WP_156775372.1">
    <property type="nucleotide sequence ID" value="NZ_CP016830.1"/>
</dbReference>
<dbReference type="GeneID" id="300825775"/>
<dbReference type="EMBL" id="LT853882">
    <property type="protein sequence ID" value="SMQ97883.1"/>
    <property type="molecule type" value="Genomic_DNA"/>
</dbReference>
<dbReference type="EMBL" id="LT853885">
    <property type="protein sequence ID" value="SMR04652.1"/>
    <property type="molecule type" value="Genomic_DNA"/>
</dbReference>
<gene>
    <name evidence="2" type="ORF">PD5205_03376</name>
    <name evidence="1" type="ORF">PD885_00615</name>
</gene>